<sequence>MFDIGDLIFQSLKEEAPFNQAVSHSGQQTPTESMISGINHVGIYIGQNVVIDSTPKEGVIEQTLHDFLASGQRHIVASVNESIVAYRAVQRVKTCLGAQYNHSFYPNDPGFYCSELVTYAFKTEHNEDYFEQYPMNFNHVTTKTLLPFWHHYYQSLQRAVPQGMMGSHPQQLLRQHHLFRSLRQWI</sequence>
<accession>A0ABP9N8C7</accession>
<organism evidence="1 2">
    <name type="scientific">Orbus sasakiae</name>
    <dbReference type="NCBI Taxonomy" id="1078475"/>
    <lineage>
        <taxon>Bacteria</taxon>
        <taxon>Pseudomonadati</taxon>
        <taxon>Pseudomonadota</taxon>
        <taxon>Gammaproteobacteria</taxon>
        <taxon>Orbales</taxon>
        <taxon>Orbaceae</taxon>
        <taxon>Orbus</taxon>
    </lineage>
</organism>
<evidence type="ECO:0000313" key="2">
    <source>
        <dbReference type="Proteomes" id="UP001500171"/>
    </source>
</evidence>
<dbReference type="Pfam" id="PF05708">
    <property type="entry name" value="Peptidase_C92"/>
    <property type="match status" value="1"/>
</dbReference>
<name>A0ABP9N8C7_9GAMM</name>
<dbReference type="Gene3D" id="3.90.1720.10">
    <property type="entry name" value="endopeptidase domain like (from Nostoc punctiforme)"/>
    <property type="match status" value="1"/>
</dbReference>
<evidence type="ECO:0000313" key="1">
    <source>
        <dbReference type="EMBL" id="GAA5111509.1"/>
    </source>
</evidence>
<protein>
    <submittedName>
        <fullName evidence="1">YiiX/YebB-like N1pC/P60 family cysteine hydrolase</fullName>
    </submittedName>
</protein>
<dbReference type="InterPro" id="IPR024453">
    <property type="entry name" value="Peptidase_C92"/>
</dbReference>
<gene>
    <name evidence="1" type="ORF">GCM10023211_17060</name>
</gene>
<dbReference type="EMBL" id="BAABHY010000003">
    <property type="protein sequence ID" value="GAA5111509.1"/>
    <property type="molecule type" value="Genomic_DNA"/>
</dbReference>
<reference evidence="2" key="1">
    <citation type="journal article" date="2019" name="Int. J. Syst. Evol. Microbiol.">
        <title>The Global Catalogue of Microorganisms (GCM) 10K type strain sequencing project: providing services to taxonomists for standard genome sequencing and annotation.</title>
        <authorList>
            <consortium name="The Broad Institute Genomics Platform"/>
            <consortium name="The Broad Institute Genome Sequencing Center for Infectious Disease"/>
            <person name="Wu L."/>
            <person name="Ma J."/>
        </authorList>
    </citation>
    <scope>NUCLEOTIDE SEQUENCE [LARGE SCALE GENOMIC DNA]</scope>
    <source>
        <strain evidence="2">JCM 18050</strain>
    </source>
</reference>
<dbReference type="Proteomes" id="UP001500171">
    <property type="component" value="Unassembled WGS sequence"/>
</dbReference>
<keyword evidence="2" id="KW-1185">Reference proteome</keyword>
<dbReference type="SUPFAM" id="SSF54001">
    <property type="entry name" value="Cysteine proteinases"/>
    <property type="match status" value="1"/>
</dbReference>
<comment type="caution">
    <text evidence="1">The sequence shown here is derived from an EMBL/GenBank/DDBJ whole genome shotgun (WGS) entry which is preliminary data.</text>
</comment>
<dbReference type="InterPro" id="IPR038765">
    <property type="entry name" value="Papain-like_cys_pep_sf"/>
</dbReference>
<proteinExistence type="predicted"/>